<evidence type="ECO:0000313" key="2">
    <source>
        <dbReference type="EMBL" id="VDO31679.1"/>
    </source>
</evidence>
<evidence type="ECO:0000313" key="3">
    <source>
        <dbReference type="Proteomes" id="UP000268014"/>
    </source>
</evidence>
<proteinExistence type="predicted"/>
<gene>
    <name evidence="2" type="ORF">HPLM_LOCUS7369</name>
</gene>
<keyword evidence="3" id="KW-1185">Reference proteome</keyword>
<organism evidence="4">
    <name type="scientific">Haemonchus placei</name>
    <name type="common">Barber's pole worm</name>
    <dbReference type="NCBI Taxonomy" id="6290"/>
    <lineage>
        <taxon>Eukaryota</taxon>
        <taxon>Metazoa</taxon>
        <taxon>Ecdysozoa</taxon>
        <taxon>Nematoda</taxon>
        <taxon>Chromadorea</taxon>
        <taxon>Rhabditida</taxon>
        <taxon>Rhabditina</taxon>
        <taxon>Rhabditomorpha</taxon>
        <taxon>Strongyloidea</taxon>
        <taxon>Trichostrongylidae</taxon>
        <taxon>Haemonchus</taxon>
    </lineage>
</organism>
<dbReference type="WBParaSite" id="HPLM_0000737701-mRNA-1">
    <property type="protein sequence ID" value="HPLM_0000737701-mRNA-1"/>
    <property type="gene ID" value="HPLM_0000737701"/>
</dbReference>
<reference evidence="2 3" key="2">
    <citation type="submission" date="2018-11" db="EMBL/GenBank/DDBJ databases">
        <authorList>
            <consortium name="Pathogen Informatics"/>
        </authorList>
    </citation>
    <scope>NUCLEOTIDE SEQUENCE [LARGE SCALE GENOMIC DNA]</scope>
    <source>
        <strain evidence="2 3">MHpl1</strain>
    </source>
</reference>
<sequence length="154" mass="16879">MTDDPRTTSAQLAPSDSAPENSNTPVMGLAATRHLDPFQAPIQLTMNMLTTAMQAIQSKLSSIETKIDSLIAHPIRLPCIFCDSEEHRSSSCTQFPDIVSRSLRLRDRDKCTSCLATAHGICLKKCRNCGEPHHAILCNIKPTSGPPAERHRSD</sequence>
<reference evidence="4" key="1">
    <citation type="submission" date="2017-02" db="UniProtKB">
        <authorList>
            <consortium name="WormBaseParasite"/>
        </authorList>
    </citation>
    <scope>IDENTIFICATION</scope>
</reference>
<evidence type="ECO:0000313" key="4">
    <source>
        <dbReference type="WBParaSite" id="HPLM_0000737701-mRNA-1"/>
    </source>
</evidence>
<evidence type="ECO:0000256" key="1">
    <source>
        <dbReference type="SAM" id="MobiDB-lite"/>
    </source>
</evidence>
<accession>A0A0N4WAH1</accession>
<protein>
    <submittedName>
        <fullName evidence="4">Phorbol-ester/DAG-type domain-containing protein</fullName>
    </submittedName>
</protein>
<feature type="region of interest" description="Disordered" evidence="1">
    <location>
        <begin position="1"/>
        <end position="24"/>
    </location>
</feature>
<name>A0A0N4WAH1_HAEPC</name>
<dbReference type="OMA" id="HAILCTE"/>
<dbReference type="OrthoDB" id="5892869at2759"/>
<dbReference type="Proteomes" id="UP000268014">
    <property type="component" value="Unassembled WGS sequence"/>
</dbReference>
<dbReference type="EMBL" id="UZAF01016647">
    <property type="protein sequence ID" value="VDO31679.1"/>
    <property type="molecule type" value="Genomic_DNA"/>
</dbReference>
<dbReference type="AlphaFoldDB" id="A0A0N4WAH1"/>
<feature type="compositionally biased region" description="Polar residues" evidence="1">
    <location>
        <begin position="7"/>
        <end position="24"/>
    </location>
</feature>